<evidence type="ECO:0000313" key="4">
    <source>
        <dbReference type="Proteomes" id="UP001281410"/>
    </source>
</evidence>
<dbReference type="Gene3D" id="3.40.50.2300">
    <property type="match status" value="1"/>
</dbReference>
<keyword evidence="1" id="KW-0597">Phosphoprotein</keyword>
<dbReference type="Proteomes" id="UP001281410">
    <property type="component" value="Unassembled WGS sequence"/>
</dbReference>
<keyword evidence="4" id="KW-1185">Reference proteome</keyword>
<reference evidence="3" key="1">
    <citation type="journal article" date="2023" name="Plant J.">
        <title>Genome sequences and population genomics provide insights into the demographic history, inbreeding, and mutation load of two 'living fossil' tree species of Dipteronia.</title>
        <authorList>
            <person name="Feng Y."/>
            <person name="Comes H.P."/>
            <person name="Chen J."/>
            <person name="Zhu S."/>
            <person name="Lu R."/>
            <person name="Zhang X."/>
            <person name="Li P."/>
            <person name="Qiu J."/>
            <person name="Olsen K.M."/>
            <person name="Qiu Y."/>
        </authorList>
    </citation>
    <scope>NUCLEOTIDE SEQUENCE</scope>
    <source>
        <strain evidence="3">NBL</strain>
    </source>
</reference>
<comment type="caution">
    <text evidence="3">The sequence shown here is derived from an EMBL/GenBank/DDBJ whole genome shotgun (WGS) entry which is preliminary data.</text>
</comment>
<sequence length="140" mass="15412">MMLGEARPSSKRMKTVENNEGIVKQLFALIVDDDPIVRKIHSSILNSVGFIAQVASNGKKVVDLFRSGVTFDIVFIDMDMPIMNGIEATKELRAMGVTCKIVGVTSRDNEAKEAFLEAGLDFCHLKPLTVAKVTPFLEQL</sequence>
<dbReference type="InterPro" id="IPR001789">
    <property type="entry name" value="Sig_transdc_resp-reg_receiver"/>
</dbReference>
<evidence type="ECO:0000259" key="2">
    <source>
        <dbReference type="PROSITE" id="PS50110"/>
    </source>
</evidence>
<accession>A0AAE0A0A2</accession>
<dbReference type="SUPFAM" id="SSF52172">
    <property type="entry name" value="CheY-like"/>
    <property type="match status" value="1"/>
</dbReference>
<dbReference type="Pfam" id="PF00072">
    <property type="entry name" value="Response_reg"/>
    <property type="match status" value="1"/>
</dbReference>
<dbReference type="PANTHER" id="PTHR43228">
    <property type="entry name" value="TWO-COMPONENT RESPONSE REGULATOR"/>
    <property type="match status" value="1"/>
</dbReference>
<dbReference type="PANTHER" id="PTHR43228:SF1">
    <property type="entry name" value="TWO-COMPONENT RESPONSE REGULATOR ARR22"/>
    <property type="match status" value="1"/>
</dbReference>
<evidence type="ECO:0000313" key="3">
    <source>
        <dbReference type="EMBL" id="KAK3197882.1"/>
    </source>
</evidence>
<dbReference type="EMBL" id="JANJYJ010000007">
    <property type="protein sequence ID" value="KAK3197882.1"/>
    <property type="molecule type" value="Genomic_DNA"/>
</dbReference>
<feature type="modified residue" description="4-aspartylphosphate" evidence="1">
    <location>
        <position position="77"/>
    </location>
</feature>
<feature type="domain" description="Response regulatory" evidence="2">
    <location>
        <begin position="27"/>
        <end position="140"/>
    </location>
</feature>
<proteinExistence type="predicted"/>
<protein>
    <recommendedName>
        <fullName evidence="2">Response regulatory domain-containing protein</fullName>
    </recommendedName>
</protein>
<dbReference type="GO" id="GO:0000160">
    <property type="term" value="P:phosphorelay signal transduction system"/>
    <property type="evidence" value="ECO:0007669"/>
    <property type="project" value="InterPro"/>
</dbReference>
<dbReference type="InterPro" id="IPR052048">
    <property type="entry name" value="ST_Response_Regulator"/>
</dbReference>
<dbReference type="SMART" id="SM00448">
    <property type="entry name" value="REC"/>
    <property type="match status" value="1"/>
</dbReference>
<evidence type="ECO:0000256" key="1">
    <source>
        <dbReference type="PROSITE-ProRule" id="PRU00169"/>
    </source>
</evidence>
<dbReference type="InterPro" id="IPR011006">
    <property type="entry name" value="CheY-like_superfamily"/>
</dbReference>
<dbReference type="CDD" id="cd17546">
    <property type="entry name" value="REC_hyHK_CKI1_RcsC-like"/>
    <property type="match status" value="1"/>
</dbReference>
<dbReference type="PROSITE" id="PS50110">
    <property type="entry name" value="RESPONSE_REGULATORY"/>
    <property type="match status" value="1"/>
</dbReference>
<gene>
    <name evidence="3" type="ORF">Dsin_021297</name>
</gene>
<organism evidence="3 4">
    <name type="scientific">Dipteronia sinensis</name>
    <dbReference type="NCBI Taxonomy" id="43782"/>
    <lineage>
        <taxon>Eukaryota</taxon>
        <taxon>Viridiplantae</taxon>
        <taxon>Streptophyta</taxon>
        <taxon>Embryophyta</taxon>
        <taxon>Tracheophyta</taxon>
        <taxon>Spermatophyta</taxon>
        <taxon>Magnoliopsida</taxon>
        <taxon>eudicotyledons</taxon>
        <taxon>Gunneridae</taxon>
        <taxon>Pentapetalae</taxon>
        <taxon>rosids</taxon>
        <taxon>malvids</taxon>
        <taxon>Sapindales</taxon>
        <taxon>Sapindaceae</taxon>
        <taxon>Hippocastanoideae</taxon>
        <taxon>Acereae</taxon>
        <taxon>Dipteronia</taxon>
    </lineage>
</organism>
<dbReference type="AlphaFoldDB" id="A0AAE0A0A2"/>
<name>A0AAE0A0A2_9ROSI</name>